<evidence type="ECO:0000256" key="4">
    <source>
        <dbReference type="ARBA" id="ARBA00022763"/>
    </source>
</evidence>
<evidence type="ECO:0000256" key="10">
    <source>
        <dbReference type="ARBA" id="ARBA00023204"/>
    </source>
</evidence>
<evidence type="ECO:0000259" key="17">
    <source>
        <dbReference type="PROSITE" id="PS51217"/>
    </source>
</evidence>
<dbReference type="PROSITE" id="PS51217">
    <property type="entry name" value="UVRD_HELICASE_CTER"/>
    <property type="match status" value="1"/>
</dbReference>
<dbReference type="Gene3D" id="3.90.320.10">
    <property type="match status" value="1"/>
</dbReference>
<sequence length="1074" mass="116154">MITPHRIAQALGLHPPTPEQAAVIAAPPEPALVVAGAGAGKTETMAARVVWLVANQVVTPERVLGLTFTRKAARQLADRVRARLRRLAGSGLLDEVDPGGQLRAEVAVAEPTVLTYHAYAGRLVAEHGLRIPVEPGARLLSATASWQLAHRVVATWTEDLDTDKVPATVTGHLLALAGELAEHLVEPAALREHAARLCREIEDAPPAKRQSAKIPKELTDVIAAQRLRTALLPLVEEYARNKRREGAMDFADQMSLAALLAREHPEVVAGERERYGAVLLDEYQDTGHAQRVLLRSLFGEAAALPVTSVGDPAQAIYGWRGASAANLPRFTTDFPRQDGPARRYGLLTSFRNPPEVLHLANAVSAPLRDLGLEVEELRARDGAAAGDIRLALTEDVRQERDWVADQVAAQWHAELDGTGSPPTAAVLVRRRSDMADVAAALRDRGLPVEVVGIGGLLDEAEVRDLVSALRVLVDPLAGTAAMRLLTGARWRLGAADLAALWERARELGGQGAPAGGDSPVAEALPGEAAEQAGLVDALDDPGEPERYSAAGAQRIRRLGKELAALRRRLDQPLPELVADVERSLLLDIESLARPTSTGRIHLDAFADVVTEFATASPSATLPALLDYLKAAEQAEDGLEPGEVEVAEDRVQVLTAHAAKGLEWAVVAVPHLVREVFPGRKKSSSWLRSVTQLPAGLRGDARDLPALDLDRLAGMDRKELTAELDAHEEGFEQRRLAEERRLLYVAVTRSERTLLLSGHWWSESGTKPKGPSEFLLELAETLRGSGAGAIDRWAEQPEEDAANPLAEAVRSASWPADPLAGRRPAVTEGAELVRAALAAPPDDAAEPDEESAAWARDVDVLLAERDAAARRREQVRLPDHLSVSQLVELAGDPDALARRLRRPLPFPPNPMARRGTAFHAWLEHRFTSHALLDVDELPGAADESAPPQEDLDALRRAFLAGSWAERAPHRVEVPFETQVRGVVVRGRMDAVFADADGGWTVVDWKTGAVPPDERLPALSVQLAAYRLAWAELSGTPVERVRAAFHYVRHDRTLRPTDLLDADGLRDLISAVPEAR</sequence>
<dbReference type="InterPro" id="IPR011604">
    <property type="entry name" value="PDDEXK-like_dom_sf"/>
</dbReference>
<evidence type="ECO:0000256" key="12">
    <source>
        <dbReference type="ARBA" id="ARBA00034617"/>
    </source>
</evidence>
<keyword evidence="5 15" id="KW-0378">Hydrolase</keyword>
<gene>
    <name evidence="18" type="ORF">AB8O55_28980</name>
</gene>
<keyword evidence="6 15" id="KW-0347">Helicase</keyword>
<keyword evidence="8 15" id="KW-0067">ATP-binding</keyword>
<keyword evidence="9" id="KW-0238">DNA-binding</keyword>
<dbReference type="EMBL" id="JBGEHV010000097">
    <property type="protein sequence ID" value="MEY8043461.1"/>
    <property type="molecule type" value="Genomic_DNA"/>
</dbReference>
<evidence type="ECO:0000256" key="15">
    <source>
        <dbReference type="PROSITE-ProRule" id="PRU00560"/>
    </source>
</evidence>
<dbReference type="Gene3D" id="1.10.486.10">
    <property type="entry name" value="PCRA, domain 4"/>
    <property type="match status" value="1"/>
</dbReference>
<evidence type="ECO:0000256" key="11">
    <source>
        <dbReference type="ARBA" id="ARBA00023235"/>
    </source>
</evidence>
<dbReference type="Gene3D" id="1.10.10.160">
    <property type="match status" value="1"/>
</dbReference>
<evidence type="ECO:0000256" key="9">
    <source>
        <dbReference type="ARBA" id="ARBA00023125"/>
    </source>
</evidence>
<dbReference type="Proteomes" id="UP001564626">
    <property type="component" value="Unassembled WGS sequence"/>
</dbReference>
<keyword evidence="4" id="KW-0227">DNA damage</keyword>
<evidence type="ECO:0000256" key="14">
    <source>
        <dbReference type="ARBA" id="ARBA00048988"/>
    </source>
</evidence>
<comment type="caution">
    <text evidence="18">The sequence shown here is derived from an EMBL/GenBank/DDBJ whole genome shotgun (WGS) entry which is preliminary data.</text>
</comment>
<dbReference type="SUPFAM" id="SSF52540">
    <property type="entry name" value="P-loop containing nucleoside triphosphate hydrolases"/>
    <property type="match status" value="1"/>
</dbReference>
<feature type="binding site" evidence="15">
    <location>
        <begin position="35"/>
        <end position="42"/>
    </location>
    <ligand>
        <name>ATP</name>
        <dbReference type="ChEBI" id="CHEBI:30616"/>
    </ligand>
</feature>
<comment type="similarity">
    <text evidence="1">Belongs to the helicase family. UvrD subfamily.</text>
</comment>
<keyword evidence="2" id="KW-0540">Nuclease</keyword>
<accession>A0ABV4CQV1</accession>
<protein>
    <recommendedName>
        <fullName evidence="13">DNA 3'-5' helicase</fullName>
        <ecNumber evidence="13">5.6.2.4</ecNumber>
    </recommendedName>
</protein>
<dbReference type="EC" id="5.6.2.4" evidence="13"/>
<dbReference type="InterPro" id="IPR000212">
    <property type="entry name" value="DNA_helicase_UvrD/REP"/>
</dbReference>
<keyword evidence="3 15" id="KW-0547">Nucleotide-binding</keyword>
<reference evidence="18 19" key="1">
    <citation type="submission" date="2024-08" db="EMBL/GenBank/DDBJ databases">
        <title>Genome mining of Saccharopolyspora cebuensis PGLac3 from Nigerian medicinal plant.</title>
        <authorList>
            <person name="Ezeobiora C.E."/>
            <person name="Igbokwe N.H."/>
            <person name="Amin D.H."/>
            <person name="Mendie U.E."/>
        </authorList>
    </citation>
    <scope>NUCLEOTIDE SEQUENCE [LARGE SCALE GENOMIC DNA]</scope>
    <source>
        <strain evidence="18 19">PGLac3</strain>
    </source>
</reference>
<organism evidence="18 19">
    <name type="scientific">Saccharopolyspora cebuensis</name>
    <dbReference type="NCBI Taxonomy" id="418759"/>
    <lineage>
        <taxon>Bacteria</taxon>
        <taxon>Bacillati</taxon>
        <taxon>Actinomycetota</taxon>
        <taxon>Actinomycetes</taxon>
        <taxon>Pseudonocardiales</taxon>
        <taxon>Pseudonocardiaceae</taxon>
        <taxon>Saccharopolyspora</taxon>
    </lineage>
</organism>
<dbReference type="PANTHER" id="PTHR11070">
    <property type="entry name" value="UVRD / RECB / PCRA DNA HELICASE FAMILY MEMBER"/>
    <property type="match status" value="1"/>
</dbReference>
<comment type="catalytic activity">
    <reaction evidence="12">
        <text>Couples ATP hydrolysis with the unwinding of duplex DNA by translocating in the 3'-5' direction.</text>
        <dbReference type="EC" id="5.6.2.4"/>
    </reaction>
</comment>
<dbReference type="InterPro" id="IPR011335">
    <property type="entry name" value="Restrct_endonuc-II-like"/>
</dbReference>
<feature type="domain" description="UvrD-like helicase ATP-binding" evidence="16">
    <location>
        <begin position="14"/>
        <end position="353"/>
    </location>
</feature>
<dbReference type="SUPFAM" id="SSF52980">
    <property type="entry name" value="Restriction endonuclease-like"/>
    <property type="match status" value="1"/>
</dbReference>
<evidence type="ECO:0000256" key="5">
    <source>
        <dbReference type="ARBA" id="ARBA00022801"/>
    </source>
</evidence>
<dbReference type="InterPro" id="IPR013986">
    <property type="entry name" value="DExx_box_DNA_helicase_dom_sf"/>
</dbReference>
<dbReference type="InterPro" id="IPR014017">
    <property type="entry name" value="DNA_helicase_UvrD-like_C"/>
</dbReference>
<name>A0ABV4CQV1_9PSEU</name>
<evidence type="ECO:0000256" key="7">
    <source>
        <dbReference type="ARBA" id="ARBA00022839"/>
    </source>
</evidence>
<evidence type="ECO:0000259" key="16">
    <source>
        <dbReference type="PROSITE" id="PS51198"/>
    </source>
</evidence>
<dbReference type="InterPro" id="IPR038726">
    <property type="entry name" value="PDDEXK_AddAB-type"/>
</dbReference>
<comment type="catalytic activity">
    <reaction evidence="14">
        <text>ATP + H2O = ADP + phosphate + H(+)</text>
        <dbReference type="Rhea" id="RHEA:13065"/>
        <dbReference type="ChEBI" id="CHEBI:15377"/>
        <dbReference type="ChEBI" id="CHEBI:15378"/>
        <dbReference type="ChEBI" id="CHEBI:30616"/>
        <dbReference type="ChEBI" id="CHEBI:43474"/>
        <dbReference type="ChEBI" id="CHEBI:456216"/>
        <dbReference type="EC" id="5.6.2.4"/>
    </reaction>
</comment>
<evidence type="ECO:0000256" key="8">
    <source>
        <dbReference type="ARBA" id="ARBA00022840"/>
    </source>
</evidence>
<evidence type="ECO:0000256" key="3">
    <source>
        <dbReference type="ARBA" id="ARBA00022741"/>
    </source>
</evidence>
<feature type="domain" description="UvrD-like helicase C-terminal" evidence="17">
    <location>
        <begin position="354"/>
        <end position="660"/>
    </location>
</feature>
<dbReference type="PROSITE" id="PS51198">
    <property type="entry name" value="UVRD_HELICASE_ATP_BIND"/>
    <property type="match status" value="1"/>
</dbReference>
<dbReference type="PANTHER" id="PTHR11070:SF55">
    <property type="entry name" value="DNA 3'-5' HELICASE"/>
    <property type="match status" value="1"/>
</dbReference>
<evidence type="ECO:0000256" key="6">
    <source>
        <dbReference type="ARBA" id="ARBA00022806"/>
    </source>
</evidence>
<keyword evidence="7" id="KW-0269">Exonuclease</keyword>
<dbReference type="Gene3D" id="3.40.50.300">
    <property type="entry name" value="P-loop containing nucleotide triphosphate hydrolases"/>
    <property type="match status" value="2"/>
</dbReference>
<evidence type="ECO:0000256" key="13">
    <source>
        <dbReference type="ARBA" id="ARBA00034808"/>
    </source>
</evidence>
<proteinExistence type="inferred from homology"/>
<evidence type="ECO:0000313" key="19">
    <source>
        <dbReference type="Proteomes" id="UP001564626"/>
    </source>
</evidence>
<keyword evidence="11" id="KW-0413">Isomerase</keyword>
<dbReference type="Pfam" id="PF13361">
    <property type="entry name" value="UvrD_C"/>
    <property type="match status" value="2"/>
</dbReference>
<evidence type="ECO:0000256" key="1">
    <source>
        <dbReference type="ARBA" id="ARBA00009922"/>
    </source>
</evidence>
<evidence type="ECO:0000313" key="18">
    <source>
        <dbReference type="EMBL" id="MEY8043461.1"/>
    </source>
</evidence>
<keyword evidence="19" id="KW-1185">Reference proteome</keyword>
<dbReference type="CDD" id="cd17932">
    <property type="entry name" value="DEXQc_UvrD"/>
    <property type="match status" value="1"/>
</dbReference>
<evidence type="ECO:0000256" key="2">
    <source>
        <dbReference type="ARBA" id="ARBA00022722"/>
    </source>
</evidence>
<dbReference type="Pfam" id="PF12705">
    <property type="entry name" value="PDDEXK_1"/>
    <property type="match status" value="1"/>
</dbReference>
<dbReference type="Pfam" id="PF00580">
    <property type="entry name" value="UvrD-helicase"/>
    <property type="match status" value="1"/>
</dbReference>
<dbReference type="InterPro" id="IPR027417">
    <property type="entry name" value="P-loop_NTPase"/>
</dbReference>
<keyword evidence="10" id="KW-0234">DNA repair</keyword>
<dbReference type="GO" id="GO:0004386">
    <property type="term" value="F:helicase activity"/>
    <property type="evidence" value="ECO:0007669"/>
    <property type="project" value="UniProtKB-KW"/>
</dbReference>
<dbReference type="RefSeq" id="WP_345364309.1">
    <property type="nucleotide sequence ID" value="NZ_BAABII010000011.1"/>
</dbReference>
<dbReference type="InterPro" id="IPR014016">
    <property type="entry name" value="UvrD-like_ATP-bd"/>
</dbReference>